<evidence type="ECO:0000256" key="3">
    <source>
        <dbReference type="ARBA" id="ARBA00022606"/>
    </source>
</evidence>
<feature type="transmembrane region" description="Helical" evidence="10">
    <location>
        <begin position="315"/>
        <end position="340"/>
    </location>
</feature>
<feature type="transmembrane region" description="Helical" evidence="10">
    <location>
        <begin position="103"/>
        <end position="123"/>
    </location>
</feature>
<feature type="transmembrane region" description="Helical" evidence="10">
    <location>
        <begin position="412"/>
        <end position="436"/>
    </location>
</feature>
<keyword evidence="7 10" id="KW-0472">Membrane</keyword>
<evidence type="ECO:0000313" key="12">
    <source>
        <dbReference type="Proteomes" id="UP001607302"/>
    </source>
</evidence>
<keyword evidence="6 10" id="KW-1133">Transmembrane helix</keyword>
<feature type="transmembrane region" description="Helical" evidence="10">
    <location>
        <begin position="930"/>
        <end position="951"/>
    </location>
</feature>
<gene>
    <name evidence="11" type="ORF">V1478_001115</name>
</gene>
<protein>
    <recommendedName>
        <fullName evidence="13">Odorant receptor</fullName>
    </recommendedName>
</protein>
<organism evidence="11 12">
    <name type="scientific">Vespula squamosa</name>
    <name type="common">Southern yellow jacket</name>
    <name type="synonym">Wasp</name>
    <dbReference type="NCBI Taxonomy" id="30214"/>
    <lineage>
        <taxon>Eukaryota</taxon>
        <taxon>Metazoa</taxon>
        <taxon>Ecdysozoa</taxon>
        <taxon>Arthropoda</taxon>
        <taxon>Hexapoda</taxon>
        <taxon>Insecta</taxon>
        <taxon>Pterygota</taxon>
        <taxon>Neoptera</taxon>
        <taxon>Endopterygota</taxon>
        <taxon>Hymenoptera</taxon>
        <taxon>Apocrita</taxon>
        <taxon>Aculeata</taxon>
        <taxon>Vespoidea</taxon>
        <taxon>Vespidae</taxon>
        <taxon>Vespinae</taxon>
        <taxon>Vespula</taxon>
    </lineage>
</organism>
<keyword evidence="2" id="KW-1003">Cell membrane</keyword>
<name>A0ABD2C7J9_VESSQ</name>
<dbReference type="GO" id="GO:0007165">
    <property type="term" value="P:signal transduction"/>
    <property type="evidence" value="ECO:0007669"/>
    <property type="project" value="UniProtKB-KW"/>
</dbReference>
<feature type="transmembrane region" description="Helical" evidence="10">
    <location>
        <begin position="773"/>
        <end position="794"/>
    </location>
</feature>
<reference evidence="11 12" key="1">
    <citation type="journal article" date="2024" name="Ann. Entomol. Soc. Am.">
        <title>Genomic analyses of the southern and eastern yellowjacket wasps (Hymenoptera: Vespidae) reveal evolutionary signatures of social life.</title>
        <authorList>
            <person name="Catto M.A."/>
            <person name="Caine P.B."/>
            <person name="Orr S.E."/>
            <person name="Hunt B.G."/>
            <person name="Goodisman M.A.D."/>
        </authorList>
    </citation>
    <scope>NUCLEOTIDE SEQUENCE [LARGE SCALE GENOMIC DNA]</scope>
    <source>
        <strain evidence="11">233</strain>
        <tissue evidence="11">Head and thorax</tissue>
    </source>
</reference>
<keyword evidence="9" id="KW-0807">Transducer</keyword>
<feature type="transmembrane region" description="Helical" evidence="10">
    <location>
        <begin position="868"/>
        <end position="891"/>
    </location>
</feature>
<dbReference type="Proteomes" id="UP001607302">
    <property type="component" value="Unassembled WGS sequence"/>
</dbReference>
<evidence type="ECO:0000256" key="8">
    <source>
        <dbReference type="ARBA" id="ARBA00023170"/>
    </source>
</evidence>
<dbReference type="Pfam" id="PF02949">
    <property type="entry name" value="7tm_6"/>
    <property type="match status" value="3"/>
</dbReference>
<comment type="caution">
    <text evidence="11">The sequence shown here is derived from an EMBL/GenBank/DDBJ whole genome shotgun (WGS) entry which is preliminary data.</text>
</comment>
<feature type="transmembrane region" description="Helical" evidence="10">
    <location>
        <begin position="742"/>
        <end position="761"/>
    </location>
</feature>
<keyword evidence="8" id="KW-0675">Receptor</keyword>
<dbReference type="PANTHER" id="PTHR21137">
    <property type="entry name" value="ODORANT RECEPTOR"/>
    <property type="match status" value="1"/>
</dbReference>
<evidence type="ECO:0000313" key="11">
    <source>
        <dbReference type="EMBL" id="KAL2740974.1"/>
    </source>
</evidence>
<keyword evidence="5" id="KW-0552">Olfaction</keyword>
<evidence type="ECO:0008006" key="13">
    <source>
        <dbReference type="Google" id="ProtNLM"/>
    </source>
</evidence>
<dbReference type="GO" id="GO:0007608">
    <property type="term" value="P:sensory perception of smell"/>
    <property type="evidence" value="ECO:0007669"/>
    <property type="project" value="UniProtKB-KW"/>
</dbReference>
<dbReference type="AlphaFoldDB" id="A0ABD2C7J9"/>
<feature type="transmembrane region" description="Helical" evidence="10">
    <location>
        <begin position="985"/>
        <end position="1010"/>
    </location>
</feature>
<evidence type="ECO:0000256" key="4">
    <source>
        <dbReference type="ARBA" id="ARBA00022692"/>
    </source>
</evidence>
<dbReference type="GO" id="GO:0005886">
    <property type="term" value="C:plasma membrane"/>
    <property type="evidence" value="ECO:0007669"/>
    <property type="project" value="UniProtKB-SubCell"/>
</dbReference>
<sequence>MRIKQISAWFYLRCLLDNLLEVKEKNLNVVDDEIMCKRIIHIIKIHNRTIQYIYLFNENFDKVSFILMVCALCYIGIAVISILEIYNDFKNSSSGIESLSLPILYVIFHLIWIFVLCHIGQYLQNISETAFYKAYDTPWYLFSKQSKTLLSFFIARSYNPAYVSIGKIFQASHDLFTGKNGGVRYQSVRNYAKVIMDEWYMALSKTFPKIYSCAYSERQFNYLLLRSVITLLGADNERLENIIEFRRTRQWYRFLKTSIYFTVPVSYNSYVSLMFLSSLKPLLLDLMMPLNETRPYTLIIPMNWYTGQERHFLKILIFQLGLCMILGLCAISSFSIYILILQHICAMFHIIGCLLDNLSEVKEKNMKVIDDEIIRKRIIHVIKIHNRTIQSVSIIEYILLDRKIYINVFNKTFNVISLVLLVCALCFIGIAVISILEIFDEFKNSSSDIGSLSLPIFYVIFNLIWIFVLCHIGQHLQNISEKTFYKAYDTPWYLFPKQSKKLLSFFIVRSYKPVYISIGKMFVASHEFFTGLVRSSISYAMGLRMEEFEMTPFGFVQKICSISGIWPLLTPSQRRIGALLMSASLFIAYFVQLLRLLLEIMNDWSNIKKTKQFVVLLDYASLSRKCIFIYLQLIHVVDVPTVIKANSFGYVGLCVISSLSLYLIILQHICAMFQIIGISDNISVSFHLIVRCLLENIMDDKEKELKVINDEVIYSRMIHIIQIHKKTIEYSDVLNNHCNIRILVMTMCAICFIGIAIIPILELLNEDINKSNIGSFTLPIFFVICHLIWIFVFCTVGQHLQNLSEAIFYKSYEIPWYLFSKKTRRLLYFIIARADKPNYVSIGQMFMATHEFFTGVSGFLLLPYNTKLLLKFIIRISPTIYSFAGYTVLLIKRKKIKELFDQIHNDCELGLFRYQKSENIMKMYAENIKYFFLPLYAIYIWFIITLLIFLIEPFVTNKFLTINNERGIYKYPVSIGYYEKFQSHFFIIFVALCNIPITECIICVVLWTVFLHLTQHSCAMFCVTGYMFEHAFIENEKNKFEINKNTKIYEMFVRVIKYHNESIRYNYPWYTTPPKIQKMYLLILMKSTEPLYMSVGKVFNFSYELIISTFR</sequence>
<keyword evidence="4 10" id="KW-0812">Transmembrane</keyword>
<feature type="transmembrane region" description="Helical" evidence="10">
    <location>
        <begin position="259"/>
        <end position="279"/>
    </location>
</feature>
<keyword evidence="12" id="KW-1185">Reference proteome</keyword>
<evidence type="ECO:0000256" key="9">
    <source>
        <dbReference type="ARBA" id="ARBA00023224"/>
    </source>
</evidence>
<proteinExistence type="predicted"/>
<feature type="transmembrane region" description="Helical" evidence="10">
    <location>
        <begin position="576"/>
        <end position="598"/>
    </location>
</feature>
<feature type="transmembrane region" description="Helical" evidence="10">
    <location>
        <begin position="456"/>
        <end position="476"/>
    </location>
</feature>
<evidence type="ECO:0000256" key="5">
    <source>
        <dbReference type="ARBA" id="ARBA00022725"/>
    </source>
</evidence>
<evidence type="ECO:0000256" key="6">
    <source>
        <dbReference type="ARBA" id="ARBA00022989"/>
    </source>
</evidence>
<feature type="transmembrane region" description="Helical" evidence="10">
    <location>
        <begin position="839"/>
        <end position="862"/>
    </location>
</feature>
<evidence type="ECO:0000256" key="10">
    <source>
        <dbReference type="SAM" id="Phobius"/>
    </source>
</evidence>
<dbReference type="EMBL" id="JAUDFV010000020">
    <property type="protein sequence ID" value="KAL2740974.1"/>
    <property type="molecule type" value="Genomic_DNA"/>
</dbReference>
<evidence type="ECO:0000256" key="1">
    <source>
        <dbReference type="ARBA" id="ARBA00004651"/>
    </source>
</evidence>
<dbReference type="PANTHER" id="PTHR21137:SF35">
    <property type="entry name" value="ODORANT RECEPTOR 19A-RELATED"/>
    <property type="match status" value="1"/>
</dbReference>
<evidence type="ECO:0000256" key="2">
    <source>
        <dbReference type="ARBA" id="ARBA00022475"/>
    </source>
</evidence>
<accession>A0ABD2C7J9</accession>
<evidence type="ECO:0000256" key="7">
    <source>
        <dbReference type="ARBA" id="ARBA00023136"/>
    </source>
</evidence>
<comment type="subcellular location">
    <subcellularLocation>
        <location evidence="1">Cell membrane</location>
        <topology evidence="1">Multi-pass membrane protein</topology>
    </subcellularLocation>
</comment>
<keyword evidence="3" id="KW-0716">Sensory transduction</keyword>
<dbReference type="InterPro" id="IPR004117">
    <property type="entry name" value="7tm6_olfct_rcpt"/>
</dbReference>
<feature type="transmembrane region" description="Helical" evidence="10">
    <location>
        <begin position="63"/>
        <end position="83"/>
    </location>
</feature>
<feature type="transmembrane region" description="Helical" evidence="10">
    <location>
        <begin position="647"/>
        <end position="666"/>
    </location>
</feature>